<protein>
    <submittedName>
        <fullName evidence="2">Alpha/beta hydrolase fold-1</fullName>
    </submittedName>
</protein>
<dbReference type="PANTHER" id="PTHR43139:SF7">
    <property type="entry name" value="ALPHA_BETA-HYDROLASES SUPERFAMILY PROTEIN"/>
    <property type="match status" value="1"/>
</dbReference>
<dbReference type="InterPro" id="IPR052370">
    <property type="entry name" value="Meta-cleavage_hydrolase"/>
</dbReference>
<dbReference type="Pfam" id="PF00561">
    <property type="entry name" value="Abhydrolase_1"/>
    <property type="match status" value="1"/>
</dbReference>
<dbReference type="OMA" id="MHCWIPR"/>
<reference evidence="2 3" key="1">
    <citation type="journal article" date="2016" name="Sci. Rep.">
        <title>The genome sequence of the outbreeding globe artichoke constructed de novo incorporating a phase-aware low-pass sequencing strategy of F1 progeny.</title>
        <authorList>
            <person name="Scaglione D."/>
            <person name="Reyes-Chin-Wo S."/>
            <person name="Acquadro A."/>
            <person name="Froenicke L."/>
            <person name="Portis E."/>
            <person name="Beitel C."/>
            <person name="Tirone M."/>
            <person name="Mauro R."/>
            <person name="Lo Monaco A."/>
            <person name="Mauromicale G."/>
            <person name="Faccioli P."/>
            <person name="Cattivelli L."/>
            <person name="Rieseberg L."/>
            <person name="Michelmore R."/>
            <person name="Lanteri S."/>
        </authorList>
    </citation>
    <scope>NUCLEOTIDE SEQUENCE [LARGE SCALE GENOMIC DNA]</scope>
    <source>
        <strain evidence="2">2C</strain>
    </source>
</reference>
<dbReference type="InterPro" id="IPR000073">
    <property type="entry name" value="AB_hydrolase_1"/>
</dbReference>
<dbReference type="Proteomes" id="UP000243975">
    <property type="component" value="Unassembled WGS sequence"/>
</dbReference>
<organism evidence="2 3">
    <name type="scientific">Cynara cardunculus var. scolymus</name>
    <name type="common">Globe artichoke</name>
    <name type="synonym">Cynara scolymus</name>
    <dbReference type="NCBI Taxonomy" id="59895"/>
    <lineage>
        <taxon>Eukaryota</taxon>
        <taxon>Viridiplantae</taxon>
        <taxon>Streptophyta</taxon>
        <taxon>Embryophyta</taxon>
        <taxon>Tracheophyta</taxon>
        <taxon>Spermatophyta</taxon>
        <taxon>Magnoliopsida</taxon>
        <taxon>eudicotyledons</taxon>
        <taxon>Gunneridae</taxon>
        <taxon>Pentapetalae</taxon>
        <taxon>asterids</taxon>
        <taxon>campanulids</taxon>
        <taxon>Asterales</taxon>
        <taxon>Asteraceae</taxon>
        <taxon>Carduoideae</taxon>
        <taxon>Cardueae</taxon>
        <taxon>Carduinae</taxon>
        <taxon>Cynara</taxon>
    </lineage>
</organism>
<proteinExistence type="predicted"/>
<dbReference type="GO" id="GO:0016787">
    <property type="term" value="F:hydrolase activity"/>
    <property type="evidence" value="ECO:0007669"/>
    <property type="project" value="UniProtKB-KW"/>
</dbReference>
<gene>
    <name evidence="2" type="ORF">Ccrd_010670</name>
</gene>
<comment type="caution">
    <text evidence="2">The sequence shown here is derived from an EMBL/GenBank/DDBJ whole genome shotgun (WGS) entry which is preliminary data.</text>
</comment>
<dbReference type="AlphaFoldDB" id="A0A103YKT8"/>
<name>A0A103YKT8_CYNCS</name>
<evidence type="ECO:0000313" key="3">
    <source>
        <dbReference type="Proteomes" id="UP000243975"/>
    </source>
</evidence>
<dbReference type="PRINTS" id="PR00111">
    <property type="entry name" value="ABHYDROLASE"/>
</dbReference>
<dbReference type="EMBL" id="LEKV01000976">
    <property type="protein sequence ID" value="KVI10929.1"/>
    <property type="molecule type" value="Genomic_DNA"/>
</dbReference>
<dbReference type="STRING" id="59895.A0A103YKT8"/>
<dbReference type="InterPro" id="IPR029058">
    <property type="entry name" value="AB_hydrolase_fold"/>
</dbReference>
<dbReference type="Gramene" id="KVI10929">
    <property type="protein sequence ID" value="KVI10929"/>
    <property type="gene ID" value="Ccrd_010670"/>
</dbReference>
<evidence type="ECO:0000259" key="1">
    <source>
        <dbReference type="Pfam" id="PF00561"/>
    </source>
</evidence>
<dbReference type="Gene3D" id="3.40.50.1820">
    <property type="entry name" value="alpha/beta hydrolase"/>
    <property type="match status" value="1"/>
</dbReference>
<keyword evidence="2" id="KW-0378">Hydrolase</keyword>
<sequence length="376" mass="42774">MAKLFSFTTLRDRWYRYFFSFSGLRSVSKDLGDGTIMHCWIPRTYRPSKPNLLLLHGFGANAMWQYADLLCHFTPKFNVFVPDLLFFGGSFTTRPERSESFQGKCVMKMMDDGFGVHRMSLVGISYGGFVGYSMCAEFPEAVEKLVVCCAGICLEEKDLTNGLFKVSDLEEAERILLAQTPEKLRELMKFSFVKPVKGIPNYFLSDFINNSKNPKINQVITAPILIPFSSTESCNMIYEYSLHDYAQNLIVTVLEKGLRYLLFISYPFVFKLSSSNVFFLLYIKQPTLIIWGEKDQIFPLILGERLERHIGENARLVVIGNAGHAVNFEKSKEFAKHLKDFLFDDSISSLSSSVSSLSSSISSLSNSLSFYSCREE</sequence>
<feature type="non-terminal residue" evidence="2">
    <location>
        <position position="1"/>
    </location>
</feature>
<keyword evidence="3" id="KW-1185">Reference proteome</keyword>
<feature type="domain" description="AB hydrolase-1" evidence="1">
    <location>
        <begin position="50"/>
        <end position="330"/>
    </location>
</feature>
<dbReference type="PANTHER" id="PTHR43139">
    <property type="entry name" value="SI:DKEY-122A22.2"/>
    <property type="match status" value="1"/>
</dbReference>
<accession>A0A103YKT8</accession>
<evidence type="ECO:0000313" key="2">
    <source>
        <dbReference type="EMBL" id="KVI10929.1"/>
    </source>
</evidence>
<dbReference type="SUPFAM" id="SSF53474">
    <property type="entry name" value="alpha/beta-Hydrolases"/>
    <property type="match status" value="1"/>
</dbReference>